<evidence type="ECO:0000313" key="2">
    <source>
        <dbReference type="Proteomes" id="UP000093510"/>
    </source>
</evidence>
<accession>A0A1B9E2I8</accession>
<sequence length="110" mass="11753">MKKNFKFNYIGFVAIVLLAVSCTKEPFLEDQLVLKTAAAKGSIVRATTATQKLLIIGIDGCKPDALLAANTPNVQGLLSNNSLGSISKAFAIFIKVRTVVFTFAFSILAT</sequence>
<dbReference type="Proteomes" id="UP000093510">
    <property type="component" value="Unassembled WGS sequence"/>
</dbReference>
<proteinExistence type="predicted"/>
<dbReference type="AlphaFoldDB" id="A0A1B9E2I8"/>
<reference evidence="1 2" key="1">
    <citation type="submission" date="2016-03" db="EMBL/GenBank/DDBJ databases">
        <authorList>
            <person name="Ploux O."/>
        </authorList>
    </citation>
    <scope>NUCLEOTIDE SEQUENCE [LARGE SCALE GENOMIC DNA]</scope>
    <source>
        <strain evidence="1 2">LPB0076</strain>
    </source>
</reference>
<dbReference type="EMBL" id="LVEP01000024">
    <property type="protein sequence ID" value="OCB76147.1"/>
    <property type="molecule type" value="Genomic_DNA"/>
</dbReference>
<protein>
    <submittedName>
        <fullName evidence="1">Uncharacterized protein</fullName>
    </submittedName>
</protein>
<dbReference type="PROSITE" id="PS51257">
    <property type="entry name" value="PROKAR_LIPOPROTEIN"/>
    <property type="match status" value="1"/>
</dbReference>
<comment type="caution">
    <text evidence="1">The sequence shown here is derived from an EMBL/GenBank/DDBJ whole genome shotgun (WGS) entry which is preliminary data.</text>
</comment>
<dbReference type="STRING" id="1763534.GCA_001831475_02212"/>
<evidence type="ECO:0000313" key="1">
    <source>
        <dbReference type="EMBL" id="OCB76147.1"/>
    </source>
</evidence>
<name>A0A1B9E2I8_9FLAO</name>
<gene>
    <name evidence="1" type="ORF">LPBF_07510</name>
</gene>
<organism evidence="1 2">
    <name type="scientific">Flavobacterium crassostreae</name>
    <dbReference type="NCBI Taxonomy" id="1763534"/>
    <lineage>
        <taxon>Bacteria</taxon>
        <taxon>Pseudomonadati</taxon>
        <taxon>Bacteroidota</taxon>
        <taxon>Flavobacteriia</taxon>
        <taxon>Flavobacteriales</taxon>
        <taxon>Flavobacteriaceae</taxon>
        <taxon>Flavobacterium</taxon>
    </lineage>
</organism>
<keyword evidence="2" id="KW-1185">Reference proteome</keyword>